<dbReference type="PANTHER" id="PTHR13348:SF0">
    <property type="entry name" value="RIBONUCLEASE P PROTEIN SUBUNIT P29"/>
    <property type="match status" value="1"/>
</dbReference>
<dbReference type="OrthoDB" id="124041at2759"/>
<dbReference type="GO" id="GO:0001682">
    <property type="term" value="P:tRNA 5'-leader removal"/>
    <property type="evidence" value="ECO:0007669"/>
    <property type="project" value="InterPro"/>
</dbReference>
<dbReference type="Gene3D" id="2.30.30.210">
    <property type="entry name" value="Ribonuclease P/MRP, subunit p29"/>
    <property type="match status" value="1"/>
</dbReference>
<sequence length="299" mass="34652">MNRDNSIEKLILSRCSKYNDDGQIMKVLEERYSLTGAQKNFLVLEPTDGGVTREEINHSSSKKRRQQNSLPSIMHSLQNSQNSEKVEKRPANKHNPLKTKNEFKRFMKSNLALQAKIMRKLKLILKKNPHYLDKVKDLASLNLCNKILKFEDFIEINRLWNSYIKETIGSTENIMNISTKLSMCEFIGAYIEVTHSGCVDNVGKCGIVIWESQHNFVIVVPRKDGWKNKISLIEPKYSLSEKIGGIRLINKQDTRFKVTVNLQDNLTVDYEIIGDRLMIRSIDRANKKFKSHNVRDIRL</sequence>
<evidence type="ECO:0000313" key="6">
    <source>
        <dbReference type="Proteomes" id="UP000662931"/>
    </source>
</evidence>
<feature type="region of interest" description="Disordered" evidence="4">
    <location>
        <begin position="78"/>
        <end position="97"/>
    </location>
</feature>
<gene>
    <name evidence="5" type="ORF">FOA43_003323</name>
</gene>
<dbReference type="InterPro" id="IPR036980">
    <property type="entry name" value="RNase_P/MRP_Rpp29_sf"/>
</dbReference>
<dbReference type="SMART" id="SM00538">
    <property type="entry name" value="POP4"/>
    <property type="match status" value="1"/>
</dbReference>
<dbReference type="SUPFAM" id="SSF101744">
    <property type="entry name" value="Rof/RNase P subunit-like"/>
    <property type="match status" value="1"/>
</dbReference>
<dbReference type="RefSeq" id="XP_038779502.1">
    <property type="nucleotide sequence ID" value="XM_038923574.1"/>
</dbReference>
<dbReference type="InterPro" id="IPR023534">
    <property type="entry name" value="Rof/RNase_P-like"/>
</dbReference>
<dbReference type="PIRSF" id="PIRSF027081">
    <property type="entry name" value="RNase_P/MRP_p29_subunit"/>
    <property type="match status" value="1"/>
</dbReference>
<proteinExistence type="inferred from homology"/>
<dbReference type="PANTHER" id="PTHR13348">
    <property type="entry name" value="RIBONUCLEASE P SUBUNIT P29"/>
    <property type="match status" value="1"/>
</dbReference>
<evidence type="ECO:0000256" key="4">
    <source>
        <dbReference type="SAM" id="MobiDB-lite"/>
    </source>
</evidence>
<dbReference type="Proteomes" id="UP000662931">
    <property type="component" value="Chromosome 4"/>
</dbReference>
<dbReference type="GO" id="GO:0000172">
    <property type="term" value="C:ribonuclease MRP complex"/>
    <property type="evidence" value="ECO:0007669"/>
    <property type="project" value="InterPro"/>
</dbReference>
<dbReference type="GO" id="GO:0033204">
    <property type="term" value="F:ribonuclease P RNA binding"/>
    <property type="evidence" value="ECO:0007669"/>
    <property type="project" value="InterPro"/>
</dbReference>
<name>A0A875RW00_EENNA</name>
<dbReference type="InterPro" id="IPR016848">
    <property type="entry name" value="RNase_P/MRP_Rpp29-subunit"/>
</dbReference>
<keyword evidence="3" id="KW-0539">Nucleus</keyword>
<dbReference type="GeneID" id="62196723"/>
<dbReference type="GO" id="GO:0005634">
    <property type="term" value="C:nucleus"/>
    <property type="evidence" value="ECO:0007669"/>
    <property type="project" value="UniProtKB-SubCell"/>
</dbReference>
<comment type="similarity">
    <text evidence="2">Belongs to the eukaryotic/archaeal RNase P protein component 1 family.</text>
</comment>
<keyword evidence="6" id="KW-1185">Reference proteome</keyword>
<accession>A0A875RW00</accession>
<comment type="subcellular location">
    <subcellularLocation>
        <location evidence="1">Nucleus</location>
    </subcellularLocation>
</comment>
<keyword evidence="3" id="KW-0819">tRNA processing</keyword>
<organism evidence="5 6">
    <name type="scientific">Eeniella nana</name>
    <name type="common">Yeast</name>
    <name type="synonym">Brettanomyces nanus</name>
    <dbReference type="NCBI Taxonomy" id="13502"/>
    <lineage>
        <taxon>Eukaryota</taxon>
        <taxon>Fungi</taxon>
        <taxon>Dikarya</taxon>
        <taxon>Ascomycota</taxon>
        <taxon>Saccharomycotina</taxon>
        <taxon>Pichiomycetes</taxon>
        <taxon>Pichiales</taxon>
        <taxon>Pichiaceae</taxon>
        <taxon>Brettanomyces</taxon>
    </lineage>
</organism>
<dbReference type="EMBL" id="CP064815">
    <property type="protein sequence ID" value="QPG75937.1"/>
    <property type="molecule type" value="Genomic_DNA"/>
</dbReference>
<dbReference type="InterPro" id="IPR002730">
    <property type="entry name" value="Rpp29/RNP1"/>
</dbReference>
<evidence type="ECO:0000256" key="3">
    <source>
        <dbReference type="PIRNR" id="PIRNR027081"/>
    </source>
</evidence>
<dbReference type="GO" id="GO:0030677">
    <property type="term" value="C:ribonuclease P complex"/>
    <property type="evidence" value="ECO:0007669"/>
    <property type="project" value="InterPro"/>
</dbReference>
<dbReference type="KEGG" id="bnn:FOA43_003323"/>
<evidence type="ECO:0000256" key="2">
    <source>
        <dbReference type="ARBA" id="ARBA00006181"/>
    </source>
</evidence>
<dbReference type="AlphaFoldDB" id="A0A875RW00"/>
<evidence type="ECO:0000313" key="5">
    <source>
        <dbReference type="EMBL" id="QPG75937.1"/>
    </source>
</evidence>
<protein>
    <recommendedName>
        <fullName evidence="3">Ribonuclease P protein subunit</fullName>
    </recommendedName>
</protein>
<evidence type="ECO:0000256" key="1">
    <source>
        <dbReference type="ARBA" id="ARBA00004123"/>
    </source>
</evidence>
<reference evidence="5" key="1">
    <citation type="submission" date="2020-10" db="EMBL/GenBank/DDBJ databases">
        <authorList>
            <person name="Roach M.J.R."/>
        </authorList>
    </citation>
    <scope>NUCLEOTIDE SEQUENCE</scope>
    <source>
        <strain evidence="5">CBS 1945</strain>
    </source>
</reference>
<dbReference type="Pfam" id="PF01868">
    <property type="entry name" value="RNase_P-MRP_p29"/>
    <property type="match status" value="1"/>
</dbReference>
<dbReference type="GO" id="GO:0006364">
    <property type="term" value="P:rRNA processing"/>
    <property type="evidence" value="ECO:0007669"/>
    <property type="project" value="TreeGrafter"/>
</dbReference>